<feature type="transmembrane region" description="Helical" evidence="1">
    <location>
        <begin position="135"/>
        <end position="152"/>
    </location>
</feature>
<reference evidence="3" key="1">
    <citation type="submission" date="2017-06" db="EMBL/GenBank/DDBJ databases">
        <title>Herbaspirillum phytohormonus sp. nov., isolated from the root nodule of Robinia pseudoacacia in lead-zinc mine.</title>
        <authorList>
            <person name="Fan M."/>
            <person name="Lin Y."/>
        </authorList>
    </citation>
    <scope>NUCLEOTIDE SEQUENCE [LARGE SCALE GENOMIC DNA]</scope>
    <source>
        <strain evidence="3">SC-089</strain>
    </source>
</reference>
<evidence type="ECO:0000313" key="3">
    <source>
        <dbReference type="Proteomes" id="UP000214603"/>
    </source>
</evidence>
<keyword evidence="1" id="KW-0812">Transmembrane</keyword>
<organism evidence="2 3">
    <name type="scientific">Candidimonas nitroreducens</name>
    <dbReference type="NCBI Taxonomy" id="683354"/>
    <lineage>
        <taxon>Bacteria</taxon>
        <taxon>Pseudomonadati</taxon>
        <taxon>Pseudomonadota</taxon>
        <taxon>Betaproteobacteria</taxon>
        <taxon>Burkholderiales</taxon>
        <taxon>Alcaligenaceae</taxon>
        <taxon>Candidimonas</taxon>
    </lineage>
</organism>
<evidence type="ECO:0000256" key="1">
    <source>
        <dbReference type="SAM" id="Phobius"/>
    </source>
</evidence>
<dbReference type="Proteomes" id="UP000214603">
    <property type="component" value="Unassembled WGS sequence"/>
</dbReference>
<name>A0A225MTR9_9BURK</name>
<keyword evidence="1" id="KW-0472">Membrane</keyword>
<feature type="transmembrane region" description="Helical" evidence="1">
    <location>
        <begin position="231"/>
        <end position="252"/>
    </location>
</feature>
<keyword evidence="1" id="KW-1133">Transmembrane helix</keyword>
<evidence type="ECO:0000313" key="2">
    <source>
        <dbReference type="EMBL" id="OWT62049.1"/>
    </source>
</evidence>
<gene>
    <name evidence="2" type="ORF">CEY11_09605</name>
</gene>
<dbReference type="EMBL" id="NJIH01000004">
    <property type="protein sequence ID" value="OWT62049.1"/>
    <property type="molecule type" value="Genomic_DNA"/>
</dbReference>
<proteinExistence type="predicted"/>
<feature type="transmembrane region" description="Helical" evidence="1">
    <location>
        <begin position="86"/>
        <end position="105"/>
    </location>
</feature>
<feature type="transmembrane region" description="Helical" evidence="1">
    <location>
        <begin position="259"/>
        <end position="276"/>
    </location>
</feature>
<dbReference type="AlphaFoldDB" id="A0A225MTR9"/>
<feature type="transmembrane region" description="Helical" evidence="1">
    <location>
        <begin position="35"/>
        <end position="54"/>
    </location>
</feature>
<protein>
    <recommendedName>
        <fullName evidence="4">DUF2157 domain-containing protein</fullName>
    </recommendedName>
</protein>
<dbReference type="OrthoDB" id="7264924at2"/>
<dbReference type="RefSeq" id="WP_088603137.1">
    <property type="nucleotide sequence ID" value="NZ_NJIH01000004.1"/>
</dbReference>
<feature type="transmembrane region" description="Helical" evidence="1">
    <location>
        <begin position="194"/>
        <end position="211"/>
    </location>
</feature>
<feature type="transmembrane region" description="Helical" evidence="1">
    <location>
        <begin position="60"/>
        <end position="79"/>
    </location>
</feature>
<sequence length="317" mass="33338">MKVTLDLDELLHKGDITQAEHDKLSRLAAATTGSLAFNLLVGFGIVAVAAAALALVPTPLTAVVIGVCLLLAGIALYRAQLAQWQLLANICILIGALMAGGGLIVGDDGSLASMLTVTVAFALVSVFARSSLMAVLATLMLAGCIGSSTGYFHASYGLEIRKPIYTIVLFALIAAGLYRLARVMPAAYLKISEAAMRTSVFLVNFGFWVGSLWGDHLGRASAAEPTLANGYIGAPVFAVLWALALLAAGIWAWRRNRRWVLNTVAVFAAIDLYTQWFENLDADAGSVLLAGLLALAAAVALSFVNTAMQRRKTSLGV</sequence>
<comment type="caution">
    <text evidence="2">The sequence shown here is derived from an EMBL/GenBank/DDBJ whole genome shotgun (WGS) entry which is preliminary data.</text>
</comment>
<feature type="transmembrane region" description="Helical" evidence="1">
    <location>
        <begin position="111"/>
        <end position="128"/>
    </location>
</feature>
<accession>A0A225MTR9</accession>
<feature type="transmembrane region" description="Helical" evidence="1">
    <location>
        <begin position="164"/>
        <end position="182"/>
    </location>
</feature>
<keyword evidence="3" id="KW-1185">Reference proteome</keyword>
<feature type="transmembrane region" description="Helical" evidence="1">
    <location>
        <begin position="288"/>
        <end position="308"/>
    </location>
</feature>
<evidence type="ECO:0008006" key="4">
    <source>
        <dbReference type="Google" id="ProtNLM"/>
    </source>
</evidence>